<comment type="caution">
    <text evidence="3">The sequence shown here is derived from an EMBL/GenBank/DDBJ whole genome shotgun (WGS) entry which is preliminary data.</text>
</comment>
<dbReference type="InterPro" id="IPR019734">
    <property type="entry name" value="TPR_rpt"/>
</dbReference>
<sequence>MIIEDVLAQLDELFAQHKVDLVEDFLLRRIDEAAAEGDTASLITLLNEIIGHYRETGETEKSISCCRQVLILMEGAGLKDSVAYATTLLNVANACRAAGLLRESMVYFQEVKAIYEKKLTATDFRYASLYNNMSLLFQEMGDYESACDCLERALGIASMYSEARIEVAVTHTNLAASQLKLGRYEEAIENLKKAFSIFEMDEDRDYHYSGALSAMGEAQYMAGNLDESARYYKMALKEIERNVGRSKAYEITLQNLNAVTEKLQNLPVRNRQFSSGMELCQAFYEEYGKPMIRKKFPEYEHMIAVGLVGEGSECFGFDDQVSRDHDFGPGFCMWLTDPIYDEIGEELQKAYEELPSTYMGITRFTTVKAQKRVGVFRIGDFYEGLIGLRDIPTTQNQWLFLEDYRLATAVNGKVFQDDLGEFTRIRRGILAYYPEEVRIKKIAREAALMAQSGQYNYSRMFGRGEKVTAAIALAEFMKHTMAMVYLLNRTYAPFYKWMHKGMKKLMVLPEIGDILNALVDFPNGDERIPQTIEMIVALIIAEMKKQGLTSGEDNYLDHHTDKILKSIPEKEKKDDSFKTALVNELVSLEWEAFDKVDNEGGRADCQDDWNTFSIMRKSQYYTWTDDMLKSYIGDFHRANDRGWNLITEKYGRMMESTAPLRYAQIRESLPKLPDVKKEIIEEIVKIQVGWMEEFAARYPKAAQNARSIHTAEDTPFNTSYETYLRGEISTYSDETLDLYGRFIARLCREDENLAKMIMTNTALLYGYGSLDELEEKL</sequence>
<feature type="repeat" description="TPR" evidence="1">
    <location>
        <begin position="127"/>
        <end position="160"/>
    </location>
</feature>
<gene>
    <name evidence="3" type="ORF">D7V94_05935</name>
</gene>
<evidence type="ECO:0000256" key="1">
    <source>
        <dbReference type="PROSITE-ProRule" id="PRU00339"/>
    </source>
</evidence>
<dbReference type="SUPFAM" id="SSF48452">
    <property type="entry name" value="TPR-like"/>
    <property type="match status" value="1"/>
</dbReference>
<feature type="domain" description="DUF4037" evidence="2">
    <location>
        <begin position="398"/>
        <end position="498"/>
    </location>
</feature>
<feature type="repeat" description="TPR" evidence="1">
    <location>
        <begin position="168"/>
        <end position="201"/>
    </location>
</feature>
<keyword evidence="4" id="KW-1185">Reference proteome</keyword>
<evidence type="ECO:0000259" key="2">
    <source>
        <dbReference type="Pfam" id="PF13228"/>
    </source>
</evidence>
<keyword evidence="1" id="KW-0802">TPR repeat</keyword>
<accession>A0A3A9ANH6</accession>
<organism evidence="3 4">
    <name type="scientific">Parablautia intestinalis</name>
    <dbReference type="NCBI Taxonomy" id="2320100"/>
    <lineage>
        <taxon>Bacteria</taxon>
        <taxon>Bacillati</taxon>
        <taxon>Bacillota</taxon>
        <taxon>Clostridia</taxon>
        <taxon>Lachnospirales</taxon>
        <taxon>Lachnospiraceae</taxon>
        <taxon>Parablautia</taxon>
    </lineage>
</organism>
<name>A0A3A9ANH6_9FIRM</name>
<protein>
    <submittedName>
        <fullName evidence="3">DUF4125 family protein</fullName>
    </submittedName>
</protein>
<dbReference type="PROSITE" id="PS50005">
    <property type="entry name" value="TPR"/>
    <property type="match status" value="2"/>
</dbReference>
<reference evidence="3 4" key="1">
    <citation type="submission" date="2018-09" db="EMBL/GenBank/DDBJ databases">
        <title>Murine metabolic-syndrome-specific gut microbial biobank.</title>
        <authorList>
            <person name="Liu C."/>
        </authorList>
    </citation>
    <scope>NUCLEOTIDE SEQUENCE [LARGE SCALE GENOMIC DNA]</scope>
    <source>
        <strain evidence="3 4">0.1xD8-82</strain>
    </source>
</reference>
<dbReference type="SMART" id="SM00028">
    <property type="entry name" value="TPR"/>
    <property type="match status" value="5"/>
</dbReference>
<evidence type="ECO:0000313" key="3">
    <source>
        <dbReference type="EMBL" id="RKI92849.1"/>
    </source>
</evidence>
<dbReference type="Pfam" id="PF13424">
    <property type="entry name" value="TPR_12"/>
    <property type="match status" value="2"/>
</dbReference>
<dbReference type="InterPro" id="IPR025117">
    <property type="entry name" value="DUF4037"/>
</dbReference>
<dbReference type="OrthoDB" id="3030at2"/>
<dbReference type="PANTHER" id="PTHR10098">
    <property type="entry name" value="RAPSYN-RELATED"/>
    <property type="match status" value="1"/>
</dbReference>
<dbReference type="EMBL" id="RAYQ01000004">
    <property type="protein sequence ID" value="RKI92849.1"/>
    <property type="molecule type" value="Genomic_DNA"/>
</dbReference>
<dbReference type="AlphaFoldDB" id="A0A3A9ANH6"/>
<dbReference type="InterPro" id="IPR025191">
    <property type="entry name" value="DUF4125"/>
</dbReference>
<dbReference type="Proteomes" id="UP000280696">
    <property type="component" value="Unassembled WGS sequence"/>
</dbReference>
<evidence type="ECO:0000313" key="4">
    <source>
        <dbReference type="Proteomes" id="UP000280696"/>
    </source>
</evidence>
<dbReference type="Pfam" id="PF13228">
    <property type="entry name" value="DUF4037"/>
    <property type="match status" value="1"/>
</dbReference>
<dbReference type="RefSeq" id="WP_120467744.1">
    <property type="nucleotide sequence ID" value="NZ_RAYQ01000004.1"/>
</dbReference>
<dbReference type="InterPro" id="IPR011990">
    <property type="entry name" value="TPR-like_helical_dom_sf"/>
</dbReference>
<dbReference type="Gene3D" id="1.25.40.10">
    <property type="entry name" value="Tetratricopeptide repeat domain"/>
    <property type="match status" value="2"/>
</dbReference>
<proteinExistence type="predicted"/>
<dbReference type="Pfam" id="PF13526">
    <property type="entry name" value="DUF4125"/>
    <property type="match status" value="1"/>
</dbReference>